<organism evidence="4 6">
    <name type="scientific">Streptococcus chenjunshii</name>
    <dbReference type="NCBI Taxonomy" id="2173853"/>
    <lineage>
        <taxon>Bacteria</taxon>
        <taxon>Bacillati</taxon>
        <taxon>Bacillota</taxon>
        <taxon>Bacilli</taxon>
        <taxon>Lactobacillales</taxon>
        <taxon>Streptococcaceae</taxon>
        <taxon>Streptococcus</taxon>
    </lineage>
</organism>
<dbReference type="EMBL" id="CP031733">
    <property type="protein sequence ID" value="AXQ79542.1"/>
    <property type="molecule type" value="Genomic_DNA"/>
</dbReference>
<accession>A0A372KIW4</accession>
<evidence type="ECO:0000313" key="7">
    <source>
        <dbReference type="Proteomes" id="UP000264056"/>
    </source>
</evidence>
<proteinExistence type="predicted"/>
<dbReference type="RefSeq" id="WP_116879100.1">
    <property type="nucleotide sequence ID" value="NZ_CP031733.1"/>
</dbReference>
<reference evidence="5" key="3">
    <citation type="submission" date="2018-08" db="EMBL/GenBank/DDBJ databases">
        <title>Streptococcus chenjunshii sp. nov., isolated from stools sample of the Tibetan antelope in the Qinghai-Tibet plateau, China.</title>
        <authorList>
            <person name="Tian Z."/>
        </authorList>
    </citation>
    <scope>NUCLEOTIDE SEQUENCE [LARGE SCALE GENOMIC DNA]</scope>
    <source>
        <strain evidence="5">Z15</strain>
    </source>
</reference>
<dbReference type="AlphaFoldDB" id="A0A372KIW4"/>
<accession>A0A346NEU7</accession>
<gene>
    <name evidence="2" type="ORF">DDV21_010950</name>
    <name evidence="3" type="ORF">DDV22_03005</name>
    <name evidence="4" type="ORF">DDV23_10770</name>
</gene>
<sequence length="144" mass="14720">MTIQSNQTTPSMCATGIMSSVGAVNNGGTAVQDTVSVIQGNESMKSHITNEASLANSVGSKIGSFVSTIQGVANEFDVLDSALSQQIAEKQSGFIYLDGMSSPSQTASKSTSLSSSYTEGIGAPPWEKATASEGTIPNTSLFGN</sequence>
<evidence type="ECO:0000313" key="4">
    <source>
        <dbReference type="EMBL" id="RFU52231.1"/>
    </source>
</evidence>
<dbReference type="Proteomes" id="UP000264056">
    <property type="component" value="Unassembled WGS sequence"/>
</dbReference>
<name>A0A372KIW4_9STRE</name>
<feature type="compositionally biased region" description="Polar residues" evidence="1">
    <location>
        <begin position="132"/>
        <end position="144"/>
    </location>
</feature>
<reference evidence="2" key="4">
    <citation type="journal article" date="2019" name="Int. J. Syst. Evol. Microbiol.">
        <title>Streptococcus chenjunshii sp. nov. isolated from feces of Tibetan antelopes.</title>
        <authorList>
            <person name="Tian Z."/>
            <person name="Lu S."/>
            <person name="Jin D."/>
            <person name="Yang J."/>
            <person name="Pu J."/>
            <person name="Lai X.H."/>
            <person name="Bai X.N."/>
            <person name="Wu X.M."/>
            <person name="Li J."/>
            <person name="Wang S."/>
            <person name="Xu J."/>
        </authorList>
    </citation>
    <scope>NUCLEOTIDE SEQUENCE</scope>
    <source>
        <strain evidence="2">Z15</strain>
    </source>
</reference>
<dbReference type="EMBL" id="QVQZ01000049">
    <property type="protein sequence ID" value="RFU52231.1"/>
    <property type="molecule type" value="Genomic_DNA"/>
</dbReference>
<feature type="region of interest" description="Disordered" evidence="1">
    <location>
        <begin position="101"/>
        <end position="144"/>
    </location>
</feature>
<reference evidence="3 7" key="1">
    <citation type="submission" date="2018-08" db="EMBL/GenBank/DDBJ databases">
        <title>Draft genome of Streptococcus sp .nov. Z2.</title>
        <authorList>
            <person name="Tian Z."/>
        </authorList>
    </citation>
    <scope>NUCLEOTIDE SEQUENCE [LARGE SCALE GENOMIC DNA]</scope>
    <source>
        <strain evidence="3 7">Z2</strain>
    </source>
</reference>
<dbReference type="Proteomes" id="UP000262901">
    <property type="component" value="Unassembled WGS sequence"/>
</dbReference>
<evidence type="ECO:0000313" key="6">
    <source>
        <dbReference type="Proteomes" id="UP000262901"/>
    </source>
</evidence>
<dbReference type="NCBIfam" id="TIGR04197">
    <property type="entry name" value="T7SS_SACOL2603"/>
    <property type="match status" value="1"/>
</dbReference>
<protein>
    <submittedName>
        <fullName evidence="4">TIGR04197 family type VII secretion effector</fullName>
    </submittedName>
</protein>
<evidence type="ECO:0000256" key="1">
    <source>
        <dbReference type="SAM" id="MobiDB-lite"/>
    </source>
</evidence>
<keyword evidence="7" id="KW-1185">Reference proteome</keyword>
<dbReference type="KEGG" id="schj:DDV21_010950"/>
<reference evidence="4 6" key="2">
    <citation type="submission" date="2018-08" db="EMBL/GenBank/DDBJ databases">
        <title>Draft genome of Streptococcus sp. nov. Z1.</title>
        <authorList>
            <person name="Tian Z."/>
        </authorList>
    </citation>
    <scope>NUCLEOTIDE SEQUENCE [LARGE SCALE GENOMIC DNA]</scope>
    <source>
        <strain evidence="4">Z1</strain>
        <strain evidence="6">Z1(2018)</strain>
    </source>
</reference>
<dbReference type="Proteomes" id="UP000246115">
    <property type="component" value="Chromosome"/>
</dbReference>
<evidence type="ECO:0000313" key="3">
    <source>
        <dbReference type="EMBL" id="RFU51457.1"/>
    </source>
</evidence>
<dbReference type="EMBL" id="QVQY01000005">
    <property type="protein sequence ID" value="RFU51457.1"/>
    <property type="molecule type" value="Genomic_DNA"/>
</dbReference>
<dbReference type="InterPro" id="IPR021477">
    <property type="entry name" value="TVIIS_effector_SACOL2603_fam"/>
</dbReference>
<evidence type="ECO:0000313" key="5">
    <source>
        <dbReference type="Proteomes" id="UP000246115"/>
    </source>
</evidence>
<evidence type="ECO:0000313" key="2">
    <source>
        <dbReference type="EMBL" id="AXQ79542.1"/>
    </source>
</evidence>
<feature type="compositionally biased region" description="Low complexity" evidence="1">
    <location>
        <begin position="101"/>
        <end position="118"/>
    </location>
</feature>